<accession>A0A9X2BUJ2</accession>
<gene>
    <name evidence="8" type="ORF">M0638_07145</name>
</gene>
<dbReference type="PANTHER" id="PTHR30629:SF2">
    <property type="entry name" value="PROPHAGE INTEGRASE INTS-RELATED"/>
    <property type="match status" value="1"/>
</dbReference>
<sequence>MAGKLTALGARALVTPGRYTDGGGLHLHVRAADRRAWVFRYTRDGKTRDMGLGPFPEVTLAKARELADIARSKLREGLDPLSVQAQAAIERRAEAGGHTFRAAAEAYIAAQRDGWRNPKHQAQWSSTLDNHAYPAIGDMPVKDVDVEAVLRVLKPIWTKTPETASRLRGRIEQVLDAAKARGWRTGENPARWKGVLSGLLPPRGRIAAVEHQPSLPWQRIGAFMAALRDVEGVSAQALALLILTAARTGEVLDATWREFDLEAAVWTVPAARMKAKRLHRVPLSAPALELLRRLLPLRSGPAALLFPGQKADRPLSDMALTMLVRRMNKTEGDAPPPWRDIGGRAIVPHGFRSTFRVWAGEQTRYPREVVETALAHVNRDKVEAAYARTDLLERRRPLMEEWGAWCMRP</sequence>
<protein>
    <submittedName>
        <fullName evidence="8">Tyrosine-type recombinase/integrase</fullName>
    </submittedName>
</protein>
<dbReference type="RefSeq" id="WP_248666276.1">
    <property type="nucleotide sequence ID" value="NZ_JALPRX010000026.1"/>
</dbReference>
<dbReference type="Pfam" id="PF00589">
    <property type="entry name" value="Phage_integrase"/>
    <property type="match status" value="1"/>
</dbReference>
<dbReference type="InterPro" id="IPR038488">
    <property type="entry name" value="Integrase_DNA-bd_sf"/>
</dbReference>
<dbReference type="Gene3D" id="3.30.160.390">
    <property type="entry name" value="Integrase, DNA-binding domain"/>
    <property type="match status" value="1"/>
</dbReference>
<evidence type="ECO:0000256" key="4">
    <source>
        <dbReference type="ARBA" id="ARBA00023172"/>
    </source>
</evidence>
<dbReference type="AlphaFoldDB" id="A0A9X2BUJ2"/>
<proteinExistence type="inferred from homology"/>
<evidence type="ECO:0000256" key="5">
    <source>
        <dbReference type="PROSITE-ProRule" id="PRU01248"/>
    </source>
</evidence>
<dbReference type="Pfam" id="PF13356">
    <property type="entry name" value="Arm-DNA-bind_3"/>
    <property type="match status" value="1"/>
</dbReference>
<evidence type="ECO:0000259" key="7">
    <source>
        <dbReference type="PROSITE" id="PS51900"/>
    </source>
</evidence>
<evidence type="ECO:0000256" key="3">
    <source>
        <dbReference type="ARBA" id="ARBA00023125"/>
    </source>
</evidence>
<dbReference type="Gene3D" id="1.10.443.10">
    <property type="entry name" value="Intergrase catalytic core"/>
    <property type="match status" value="1"/>
</dbReference>
<dbReference type="GO" id="GO:0006310">
    <property type="term" value="P:DNA recombination"/>
    <property type="evidence" value="ECO:0007669"/>
    <property type="project" value="UniProtKB-KW"/>
</dbReference>
<dbReference type="Proteomes" id="UP001139516">
    <property type="component" value="Unassembled WGS sequence"/>
</dbReference>
<keyword evidence="4" id="KW-0233">DNA recombination</keyword>
<name>A0A9X2BUJ2_9PROT</name>
<dbReference type="InterPro" id="IPR050808">
    <property type="entry name" value="Phage_Integrase"/>
</dbReference>
<dbReference type="InterPro" id="IPR053876">
    <property type="entry name" value="Phage_int_M"/>
</dbReference>
<feature type="domain" description="Core-binding (CB)" evidence="7">
    <location>
        <begin position="98"/>
        <end position="179"/>
    </location>
</feature>
<feature type="domain" description="Tyr recombinase" evidence="6">
    <location>
        <begin position="210"/>
        <end position="399"/>
    </location>
</feature>
<dbReference type="CDD" id="cd00801">
    <property type="entry name" value="INT_P4_C"/>
    <property type="match status" value="1"/>
</dbReference>
<reference evidence="8" key="1">
    <citation type="submission" date="2022-04" db="EMBL/GenBank/DDBJ databases">
        <title>Roseomonas acroporae sp. nov., isolated from coral Acropora digitifera.</title>
        <authorList>
            <person name="Sun H."/>
        </authorList>
    </citation>
    <scope>NUCLEOTIDE SEQUENCE</scope>
    <source>
        <strain evidence="8">NAR14</strain>
    </source>
</reference>
<evidence type="ECO:0000313" key="8">
    <source>
        <dbReference type="EMBL" id="MCK8784151.1"/>
    </source>
</evidence>
<comment type="similarity">
    <text evidence="1">Belongs to the 'phage' integrase family.</text>
</comment>
<dbReference type="GO" id="GO:0015074">
    <property type="term" value="P:DNA integration"/>
    <property type="evidence" value="ECO:0007669"/>
    <property type="project" value="UniProtKB-KW"/>
</dbReference>
<dbReference type="InterPro" id="IPR025166">
    <property type="entry name" value="Integrase_DNA_bind_dom"/>
</dbReference>
<keyword evidence="3 5" id="KW-0238">DNA-binding</keyword>
<keyword evidence="9" id="KW-1185">Reference proteome</keyword>
<evidence type="ECO:0000313" key="9">
    <source>
        <dbReference type="Proteomes" id="UP001139516"/>
    </source>
</evidence>
<dbReference type="PROSITE" id="PS51898">
    <property type="entry name" value="TYR_RECOMBINASE"/>
    <property type="match status" value="1"/>
</dbReference>
<dbReference type="InterPro" id="IPR044068">
    <property type="entry name" value="CB"/>
</dbReference>
<dbReference type="PROSITE" id="PS51900">
    <property type="entry name" value="CB"/>
    <property type="match status" value="1"/>
</dbReference>
<dbReference type="InterPro" id="IPR013762">
    <property type="entry name" value="Integrase-like_cat_sf"/>
</dbReference>
<organism evidence="8 9">
    <name type="scientific">Roseomonas acroporae</name>
    <dbReference type="NCBI Taxonomy" id="2937791"/>
    <lineage>
        <taxon>Bacteria</taxon>
        <taxon>Pseudomonadati</taxon>
        <taxon>Pseudomonadota</taxon>
        <taxon>Alphaproteobacteria</taxon>
        <taxon>Acetobacterales</taxon>
        <taxon>Roseomonadaceae</taxon>
        <taxon>Roseomonas</taxon>
    </lineage>
</organism>
<dbReference type="Pfam" id="PF22022">
    <property type="entry name" value="Phage_int_M"/>
    <property type="match status" value="1"/>
</dbReference>
<evidence type="ECO:0000259" key="6">
    <source>
        <dbReference type="PROSITE" id="PS51898"/>
    </source>
</evidence>
<dbReference type="EMBL" id="JALPRX010000026">
    <property type="protein sequence ID" value="MCK8784151.1"/>
    <property type="molecule type" value="Genomic_DNA"/>
</dbReference>
<dbReference type="InterPro" id="IPR002104">
    <property type="entry name" value="Integrase_catalytic"/>
</dbReference>
<dbReference type="InterPro" id="IPR010998">
    <property type="entry name" value="Integrase_recombinase_N"/>
</dbReference>
<dbReference type="Gene3D" id="1.10.150.130">
    <property type="match status" value="1"/>
</dbReference>
<dbReference type="SUPFAM" id="SSF56349">
    <property type="entry name" value="DNA breaking-rejoining enzymes"/>
    <property type="match status" value="1"/>
</dbReference>
<comment type="caution">
    <text evidence="8">The sequence shown here is derived from an EMBL/GenBank/DDBJ whole genome shotgun (WGS) entry which is preliminary data.</text>
</comment>
<keyword evidence="2" id="KW-0229">DNA integration</keyword>
<dbReference type="PANTHER" id="PTHR30629">
    <property type="entry name" value="PROPHAGE INTEGRASE"/>
    <property type="match status" value="1"/>
</dbReference>
<evidence type="ECO:0000256" key="2">
    <source>
        <dbReference type="ARBA" id="ARBA00022908"/>
    </source>
</evidence>
<dbReference type="InterPro" id="IPR011010">
    <property type="entry name" value="DNA_brk_join_enz"/>
</dbReference>
<dbReference type="GO" id="GO:0003677">
    <property type="term" value="F:DNA binding"/>
    <property type="evidence" value="ECO:0007669"/>
    <property type="project" value="UniProtKB-UniRule"/>
</dbReference>
<evidence type="ECO:0000256" key="1">
    <source>
        <dbReference type="ARBA" id="ARBA00008857"/>
    </source>
</evidence>